<evidence type="ECO:0000313" key="1">
    <source>
        <dbReference type="EMBL" id="KAG1805954.1"/>
    </source>
</evidence>
<protein>
    <submittedName>
        <fullName evidence="1">Uncharacterized protein</fullName>
    </submittedName>
</protein>
<dbReference type="EMBL" id="JABBWG010000049">
    <property type="protein sequence ID" value="KAG1805954.1"/>
    <property type="molecule type" value="Genomic_DNA"/>
</dbReference>
<dbReference type="Proteomes" id="UP000807769">
    <property type="component" value="Unassembled WGS sequence"/>
</dbReference>
<name>A0A9P7J716_9AGAM</name>
<keyword evidence="2" id="KW-1185">Reference proteome</keyword>
<reference evidence="1" key="1">
    <citation type="journal article" date="2020" name="New Phytol.">
        <title>Comparative genomics reveals dynamic genome evolution in host specialist ectomycorrhizal fungi.</title>
        <authorList>
            <person name="Lofgren L.A."/>
            <person name="Nguyen N.H."/>
            <person name="Vilgalys R."/>
            <person name="Ruytinx J."/>
            <person name="Liao H.L."/>
            <person name="Branco S."/>
            <person name="Kuo A."/>
            <person name="LaButti K."/>
            <person name="Lipzen A."/>
            <person name="Andreopoulos W."/>
            <person name="Pangilinan J."/>
            <person name="Riley R."/>
            <person name="Hundley H."/>
            <person name="Na H."/>
            <person name="Barry K."/>
            <person name="Grigoriev I.V."/>
            <person name="Stajich J.E."/>
            <person name="Kennedy P.G."/>
        </authorList>
    </citation>
    <scope>NUCLEOTIDE SEQUENCE</scope>
    <source>
        <strain evidence="1">MN1</strain>
    </source>
</reference>
<sequence length="103" mass="11301">MNYNNYNMAIVETYAVHLVGWPQAVKFINSSSIGTVGKIHKLHDMLRAKTCYWSALTPAEVKAHTAALDVCRLAGEVVWQPHKKHSNAGIPCKRKGTPTTGLG</sequence>
<dbReference type="RefSeq" id="XP_041187530.1">
    <property type="nucleotide sequence ID" value="XM_041329194.1"/>
</dbReference>
<proteinExistence type="predicted"/>
<dbReference type="AlphaFoldDB" id="A0A9P7J716"/>
<gene>
    <name evidence="1" type="ORF">BJ212DRAFT_1209288</name>
</gene>
<dbReference type="GeneID" id="64623211"/>
<accession>A0A9P7J716</accession>
<feature type="non-terminal residue" evidence="1">
    <location>
        <position position="103"/>
    </location>
</feature>
<dbReference type="OrthoDB" id="3253416at2759"/>
<organism evidence="1 2">
    <name type="scientific">Suillus subaureus</name>
    <dbReference type="NCBI Taxonomy" id="48587"/>
    <lineage>
        <taxon>Eukaryota</taxon>
        <taxon>Fungi</taxon>
        <taxon>Dikarya</taxon>
        <taxon>Basidiomycota</taxon>
        <taxon>Agaricomycotina</taxon>
        <taxon>Agaricomycetes</taxon>
        <taxon>Agaricomycetidae</taxon>
        <taxon>Boletales</taxon>
        <taxon>Suillineae</taxon>
        <taxon>Suillaceae</taxon>
        <taxon>Suillus</taxon>
    </lineage>
</organism>
<evidence type="ECO:0000313" key="2">
    <source>
        <dbReference type="Proteomes" id="UP000807769"/>
    </source>
</evidence>
<comment type="caution">
    <text evidence="1">The sequence shown here is derived from an EMBL/GenBank/DDBJ whole genome shotgun (WGS) entry which is preliminary data.</text>
</comment>